<dbReference type="Gene3D" id="3.40.250.10">
    <property type="entry name" value="Rhodanese-like domain"/>
    <property type="match status" value="1"/>
</dbReference>
<dbReference type="PROSITE" id="PS50206">
    <property type="entry name" value="RHODANESE_3"/>
    <property type="match status" value="1"/>
</dbReference>
<sequence length="116" mass="13426">MSGLEFTLKNHMTLDKDLTPKKDIMHITSPRRGDVIIDVRHPSEIEDMPLDCYPDNKVICIPFFNLPEKARNLDRETSYLVFCGKGIMSRLHANLLRDRGFLHIGILKYTENKKAL</sequence>
<dbReference type="InterPro" id="IPR001763">
    <property type="entry name" value="Rhodanese-like_dom"/>
</dbReference>
<protein>
    <recommendedName>
        <fullName evidence="1">Rhodanese domain-containing protein</fullName>
    </recommendedName>
</protein>
<accession>A0A520MDD4</accession>
<comment type="caution">
    <text evidence="2">The sequence shown here is derived from an EMBL/GenBank/DDBJ whole genome shotgun (WGS) entry which is preliminary data.</text>
</comment>
<dbReference type="InterPro" id="IPR036873">
    <property type="entry name" value="Rhodanese-like_dom_sf"/>
</dbReference>
<evidence type="ECO:0000313" key="3">
    <source>
        <dbReference type="Proteomes" id="UP000315889"/>
    </source>
</evidence>
<evidence type="ECO:0000313" key="2">
    <source>
        <dbReference type="EMBL" id="RZO19205.1"/>
    </source>
</evidence>
<dbReference type="EMBL" id="SHBP01000016">
    <property type="protein sequence ID" value="RZO19205.1"/>
    <property type="molecule type" value="Genomic_DNA"/>
</dbReference>
<dbReference type="AlphaFoldDB" id="A0A520MDD4"/>
<dbReference type="SUPFAM" id="SSF52821">
    <property type="entry name" value="Rhodanese/Cell cycle control phosphatase"/>
    <property type="match status" value="1"/>
</dbReference>
<evidence type="ECO:0000259" key="1">
    <source>
        <dbReference type="PROSITE" id="PS50206"/>
    </source>
</evidence>
<dbReference type="NCBIfam" id="TIGR04271">
    <property type="entry name" value="ThiI_C_thiazole"/>
    <property type="match status" value="1"/>
</dbReference>
<dbReference type="GO" id="GO:0052837">
    <property type="term" value="P:thiazole biosynthetic process"/>
    <property type="evidence" value="ECO:0007669"/>
    <property type="project" value="InterPro"/>
</dbReference>
<reference evidence="2 3" key="1">
    <citation type="submission" date="2019-02" db="EMBL/GenBank/DDBJ databases">
        <title>Prokaryotic population dynamics and viral predation in marine succession experiment using metagenomics: the confinement effect.</title>
        <authorList>
            <person name="Haro-Moreno J.M."/>
            <person name="Rodriguez-Valera F."/>
            <person name="Lopez-Perez M."/>
        </authorList>
    </citation>
    <scope>NUCLEOTIDE SEQUENCE [LARGE SCALE GENOMIC DNA]</scope>
    <source>
        <strain evidence="2">MED-G170</strain>
    </source>
</reference>
<dbReference type="InterPro" id="IPR026340">
    <property type="entry name" value="THII_Thiazole_biosynth_dom"/>
</dbReference>
<dbReference type="Pfam" id="PF00581">
    <property type="entry name" value="Rhodanese"/>
    <property type="match status" value="1"/>
</dbReference>
<gene>
    <name evidence="2" type="ORF">EVB03_08740</name>
</gene>
<organism evidence="2 3">
    <name type="scientific">SAR92 clade bacterium</name>
    <dbReference type="NCBI Taxonomy" id="2315479"/>
    <lineage>
        <taxon>Bacteria</taxon>
        <taxon>Pseudomonadati</taxon>
        <taxon>Pseudomonadota</taxon>
        <taxon>Gammaproteobacteria</taxon>
        <taxon>Cellvibrionales</taxon>
        <taxon>Porticoccaceae</taxon>
        <taxon>SAR92 clade</taxon>
    </lineage>
</organism>
<dbReference type="Proteomes" id="UP000315889">
    <property type="component" value="Unassembled WGS sequence"/>
</dbReference>
<name>A0A520MDD4_9GAMM</name>
<feature type="domain" description="Rhodanese" evidence="1">
    <location>
        <begin position="30"/>
        <end position="114"/>
    </location>
</feature>
<proteinExistence type="predicted"/>